<keyword evidence="9 10" id="KW-0472">Membrane</keyword>
<dbReference type="SUPFAM" id="SSF50998">
    <property type="entry name" value="Quinoprotein alcohol dehydrogenase-like"/>
    <property type="match status" value="1"/>
</dbReference>
<comment type="cofactor">
    <cofactor evidence="1">
        <name>pyrroloquinoline quinone</name>
        <dbReference type="ChEBI" id="CHEBI:58442"/>
    </cofactor>
</comment>
<keyword evidence="4" id="KW-1003">Cell membrane</keyword>
<dbReference type="InterPro" id="IPR002372">
    <property type="entry name" value="PQQ_rpt_dom"/>
</dbReference>
<feature type="transmembrane region" description="Helical" evidence="10">
    <location>
        <begin position="144"/>
        <end position="168"/>
    </location>
</feature>
<dbReference type="EC" id="1.1.5.2" evidence="12"/>
<evidence type="ECO:0000256" key="3">
    <source>
        <dbReference type="ARBA" id="ARBA00008156"/>
    </source>
</evidence>
<organism evidence="12 13">
    <name type="scientific">Erwinia amylovora NBRC 12687 = CFBP 1232</name>
    <dbReference type="NCBI Taxonomy" id="1219359"/>
    <lineage>
        <taxon>Bacteria</taxon>
        <taxon>Pseudomonadati</taxon>
        <taxon>Pseudomonadota</taxon>
        <taxon>Gammaproteobacteria</taxon>
        <taxon>Enterobacterales</taxon>
        <taxon>Erwiniaceae</taxon>
        <taxon>Erwinia</taxon>
    </lineage>
</organism>
<dbReference type="InterPro" id="IPR018391">
    <property type="entry name" value="PQQ_b-propeller_rpt"/>
</dbReference>
<dbReference type="Pfam" id="PF01011">
    <property type="entry name" value="PQQ"/>
    <property type="match status" value="1"/>
</dbReference>
<dbReference type="GO" id="GO:0048038">
    <property type="term" value="F:quinone binding"/>
    <property type="evidence" value="ECO:0007669"/>
    <property type="project" value="InterPro"/>
</dbReference>
<dbReference type="PANTHER" id="PTHR32303:SF4">
    <property type="entry name" value="QUINOPROTEIN GLUCOSE DEHYDROGENASE"/>
    <property type="match status" value="1"/>
</dbReference>
<dbReference type="Proteomes" id="UP000013111">
    <property type="component" value="Unassembled WGS sequence"/>
</dbReference>
<dbReference type="SMART" id="SM00564">
    <property type="entry name" value="PQQ"/>
    <property type="match status" value="6"/>
</dbReference>
<sequence length="863" mass="93124">MNLMVQFCCLPVLLLTSARKGDACAKRRALQPHVSINQIRFYVKFALFSPRVFCMPQIRAGSSKWLGLWCLVLGILLLATGLYFVIGGGKLLSLGGSGYFVIAGIFTVLSAIQFFRRRSSAVVIFALVFIGSAIWAVQDAGVDFWPLVSRLMFLAGMLLLALLTYPSLRQREARTSRAKAAYGLSGVTLVGLLATAYGMFQPHPTVESDGQELPLVAVEKSAGQENWDHYGNTAGGSRFVALDQITRDNVKDLKPAWTYHTGDIPESPTGNGAEDQQTPLQVGDRVFLCTPHNNVIALDADSGRQIWKTEINAHSQVWNRCRGLAYFDAGKPLQQPSVPDSTPVTPVTLAAGDSCQRRILMNTIDARLLAINADNGELCQHFGNKGFVDLKAGLGKASDPQYQLTSAPTLAGTTVVVGGRVADNVQTDMPGGMLRGFDVVTGAMRWAFDPGNHSPNARLQSGKNYVRSTPNSWAPMSYDAAMNTVFLPMGSSSVDLWGANRNALDHKYGASVLALDATSGKEKWVYQTVHNDLWDFDIPMQPGLIDFPQKGGGSKPAVVFGTKAGQIFVLDRLTGQPLTEVKEVPVKRGNIPNEQYTPTQPKSVGMPQIGAQTLKESDMWGATPFDQLACRIGFKSMRYDGLYTVPGTDVSLSFPGSLGGMNWGSLSTDPHNHYIFANDMRLGLWVQMLPAKADAKAGNGGESVNTGMGAVPLTGTPYAVNKNRFMSPIGIPCQKPPFGTLSAIDLKTQKVVWQVPVGTVQDTGPFGMKMHAQIPIGMPTLGGTLATQGGLVFIAGTQDYYLRAFNTSTGKEVWKARLPVGSQGGPMSYKSPKTGKQYILISAGGARQSPDRGDYVMAYALDK</sequence>
<dbReference type="InterPro" id="IPR017511">
    <property type="entry name" value="PQQ_mDH"/>
</dbReference>
<evidence type="ECO:0000256" key="5">
    <source>
        <dbReference type="ARBA" id="ARBA00022692"/>
    </source>
</evidence>
<keyword evidence="7 10" id="KW-1133">Transmembrane helix</keyword>
<evidence type="ECO:0000256" key="7">
    <source>
        <dbReference type="ARBA" id="ARBA00022989"/>
    </source>
</evidence>
<evidence type="ECO:0000259" key="11">
    <source>
        <dbReference type="Pfam" id="PF01011"/>
    </source>
</evidence>
<dbReference type="InterPro" id="IPR011047">
    <property type="entry name" value="Quinoprotein_ADH-like_sf"/>
</dbReference>
<evidence type="ECO:0000256" key="9">
    <source>
        <dbReference type="ARBA" id="ARBA00023136"/>
    </source>
</evidence>
<dbReference type="AlphaFoldDB" id="A0A831ERQ6"/>
<evidence type="ECO:0000256" key="8">
    <source>
        <dbReference type="ARBA" id="ARBA00023002"/>
    </source>
</evidence>
<dbReference type="Gene3D" id="2.140.10.10">
    <property type="entry name" value="Quinoprotein alcohol dehydrogenase-like superfamily"/>
    <property type="match status" value="2"/>
</dbReference>
<keyword evidence="8 12" id="KW-0560">Oxidoreductase</keyword>
<evidence type="ECO:0000313" key="13">
    <source>
        <dbReference type="Proteomes" id="UP000013111"/>
    </source>
</evidence>
<evidence type="ECO:0000256" key="4">
    <source>
        <dbReference type="ARBA" id="ARBA00022475"/>
    </source>
</evidence>
<dbReference type="PANTHER" id="PTHR32303">
    <property type="entry name" value="QUINOPROTEIN ALCOHOL DEHYDROGENASE (CYTOCHROME C)"/>
    <property type="match status" value="1"/>
</dbReference>
<dbReference type="GO" id="GO:0008876">
    <property type="term" value="F:quinoprotein glucose dehydrogenase activity"/>
    <property type="evidence" value="ECO:0007669"/>
    <property type="project" value="UniProtKB-EC"/>
</dbReference>
<comment type="caution">
    <text evidence="12">The sequence shown here is derived from an EMBL/GenBank/DDBJ whole genome shotgun (WGS) entry which is preliminary data.</text>
</comment>
<comment type="similarity">
    <text evidence="3">Belongs to the bacterial PQQ dehydrogenase family.</text>
</comment>
<dbReference type="InterPro" id="IPR001479">
    <property type="entry name" value="Quinoprotein_DH_CS"/>
</dbReference>
<keyword evidence="6" id="KW-0634">PQQ</keyword>
<comment type="subcellular location">
    <subcellularLocation>
        <location evidence="2">Cell membrane</location>
        <topology evidence="2">Multi-pass membrane protein</topology>
    </subcellularLocation>
</comment>
<feature type="transmembrane region" description="Helical" evidence="10">
    <location>
        <begin position="180"/>
        <end position="200"/>
    </location>
</feature>
<dbReference type="GO" id="GO:0030288">
    <property type="term" value="C:outer membrane-bounded periplasmic space"/>
    <property type="evidence" value="ECO:0007669"/>
    <property type="project" value="InterPro"/>
</dbReference>
<reference evidence="12 13" key="2">
    <citation type="submission" date="2013-04" db="EMBL/GenBank/DDBJ databases">
        <title>Comparative genomics of 12 strains of Erwinia amylovora identifies a pan-genome with a large conserved core and provides insights into host specificity.</title>
        <authorList>
            <person name="Mann R.A."/>
            <person name="Smits T.H.M."/>
            <person name="Buehlmann A."/>
            <person name="Blom J."/>
            <person name="Goesmann A."/>
            <person name="Frey J.E."/>
            <person name="Plummer K.M."/>
            <person name="Beer S.V."/>
            <person name="Luck J."/>
            <person name="Duffy B."/>
            <person name="Rodoni B."/>
        </authorList>
    </citation>
    <scope>NUCLEOTIDE SEQUENCE [LARGE SCALE GENOMIC DNA]</scope>
    <source>
        <strain evidence="13">CFBP 1232</strain>
    </source>
</reference>
<feature type="domain" description="Pyrrolo-quinoline quinone repeat" evidence="11">
    <location>
        <begin position="227"/>
        <end position="839"/>
    </location>
</feature>
<dbReference type="GO" id="GO:0005886">
    <property type="term" value="C:plasma membrane"/>
    <property type="evidence" value="ECO:0007669"/>
    <property type="project" value="UniProtKB-SubCell"/>
</dbReference>
<evidence type="ECO:0000313" key="12">
    <source>
        <dbReference type="EMBL" id="CCO94583.1"/>
    </source>
</evidence>
<proteinExistence type="inferred from homology"/>
<keyword evidence="5 10" id="KW-0812">Transmembrane</keyword>
<feature type="transmembrane region" description="Helical" evidence="10">
    <location>
        <begin position="92"/>
        <end position="112"/>
    </location>
</feature>
<name>A0A831ERQ6_ERWAM</name>
<dbReference type="EMBL" id="CAPB01000033">
    <property type="protein sequence ID" value="CCO94583.1"/>
    <property type="molecule type" value="Genomic_DNA"/>
</dbReference>
<dbReference type="PROSITE" id="PS00364">
    <property type="entry name" value="BACTERIAL_PQQ_2"/>
    <property type="match status" value="1"/>
</dbReference>
<feature type="transmembrane region" description="Helical" evidence="10">
    <location>
        <begin position="119"/>
        <end position="138"/>
    </location>
</feature>
<feature type="transmembrane region" description="Helical" evidence="10">
    <location>
        <begin position="66"/>
        <end position="86"/>
    </location>
</feature>
<evidence type="ECO:0000256" key="10">
    <source>
        <dbReference type="SAM" id="Phobius"/>
    </source>
</evidence>
<evidence type="ECO:0000256" key="6">
    <source>
        <dbReference type="ARBA" id="ARBA00022891"/>
    </source>
</evidence>
<dbReference type="CDD" id="cd10280">
    <property type="entry name" value="PQQ_mGDH"/>
    <property type="match status" value="1"/>
</dbReference>
<accession>A0A831ERQ6</accession>
<gene>
    <name evidence="12" type="primary">quiA</name>
    <name evidence="12" type="ORF">BN437_2673</name>
</gene>
<evidence type="ECO:0000256" key="1">
    <source>
        <dbReference type="ARBA" id="ARBA00001931"/>
    </source>
</evidence>
<protein>
    <submittedName>
        <fullName evidence="12">Quinate/shikimate dehydrogenase</fullName>
        <ecNumber evidence="12">1.1.5.2</ecNumber>
    </submittedName>
</protein>
<evidence type="ECO:0000256" key="2">
    <source>
        <dbReference type="ARBA" id="ARBA00004651"/>
    </source>
</evidence>
<dbReference type="NCBIfam" id="TIGR03074">
    <property type="entry name" value="PQQ_membr_DH"/>
    <property type="match status" value="1"/>
</dbReference>
<reference evidence="12 13" key="1">
    <citation type="submission" date="2012-11" db="EMBL/GenBank/DDBJ databases">
        <authorList>
            <person name="Linke B."/>
        </authorList>
    </citation>
    <scope>NUCLEOTIDE SEQUENCE [LARGE SCALE GENOMIC DNA]</scope>
    <source>
        <strain evidence="13">CFBP 1232</strain>
    </source>
</reference>